<feature type="compositionally biased region" description="Basic and acidic residues" evidence="1">
    <location>
        <begin position="1"/>
        <end position="24"/>
    </location>
</feature>
<evidence type="ECO:0000256" key="2">
    <source>
        <dbReference type="SAM" id="Phobius"/>
    </source>
</evidence>
<keyword evidence="2" id="KW-0812">Transmembrane</keyword>
<accession>A0A0G4HER0</accession>
<proteinExistence type="predicted"/>
<sequence length="494" mass="51272">MVLVQHSEEDAEREKDEEPIRELGELEDEDFEKMIDEIDAEGMRKEEEEKEGEEQKDSESVDGPTECVSGKDPSEEKWLDLLNEERPVVFKAWPETDEVLKKKEVSRILETEERQQKAKRRRRKLLIVTLILAFVLVVAVLGVILWLFVFHESEGGGSKKVEMKLQMATSGGGASGSSVSAAASDSLATAAGEGVKAFLEETGYSPEGVDVESSDGRRMLEAQGSSSTGNIEAAALRQLLSTVTLLVAIVVPSSEQGSVNSLLAQVGEEQQGGTGGALLSGFTAAIQTAASQRGLSLAYVGISEIGSSGAGGSFDLSAVVQDATERESAASSTETTEAVELANLCLANQRVFSNTCTACPAGTTNAAGDDASGSDTTCDATLCSANERVVSNACTACPAGTTNVAGDDASGSDTTCDATLCSADQRVVSNSCTACPAGTTNAAGDDASGSDTTCDATLCAANERVLSNACVACPSGQTNDAGDDASGWDTECDN</sequence>
<organism evidence="3">
    <name type="scientific">Chromera velia CCMP2878</name>
    <dbReference type="NCBI Taxonomy" id="1169474"/>
    <lineage>
        <taxon>Eukaryota</taxon>
        <taxon>Sar</taxon>
        <taxon>Alveolata</taxon>
        <taxon>Colpodellida</taxon>
        <taxon>Chromeraceae</taxon>
        <taxon>Chromera</taxon>
    </lineage>
</organism>
<feature type="transmembrane region" description="Helical" evidence="2">
    <location>
        <begin position="125"/>
        <end position="149"/>
    </location>
</feature>
<name>A0A0G4HER0_9ALVE</name>
<gene>
    <name evidence="3" type="ORF">Cvel_6522</name>
</gene>
<evidence type="ECO:0008006" key="4">
    <source>
        <dbReference type="Google" id="ProtNLM"/>
    </source>
</evidence>
<keyword evidence="2" id="KW-0472">Membrane</keyword>
<feature type="region of interest" description="Disordered" evidence="1">
    <location>
        <begin position="1"/>
        <end position="76"/>
    </location>
</feature>
<feature type="compositionally biased region" description="Basic and acidic residues" evidence="1">
    <location>
        <begin position="32"/>
        <end position="59"/>
    </location>
</feature>
<evidence type="ECO:0000313" key="3">
    <source>
        <dbReference type="EMBL" id="CEM42341.1"/>
    </source>
</evidence>
<reference evidence="3" key="1">
    <citation type="submission" date="2014-11" db="EMBL/GenBank/DDBJ databases">
        <authorList>
            <person name="Otto D Thomas"/>
            <person name="Naeem Raeece"/>
        </authorList>
    </citation>
    <scope>NUCLEOTIDE SEQUENCE</scope>
</reference>
<dbReference type="AlphaFoldDB" id="A0A0G4HER0"/>
<keyword evidence="2" id="KW-1133">Transmembrane helix</keyword>
<dbReference type="VEuPathDB" id="CryptoDB:Cvel_6522"/>
<evidence type="ECO:0000256" key="1">
    <source>
        <dbReference type="SAM" id="MobiDB-lite"/>
    </source>
</evidence>
<protein>
    <recommendedName>
        <fullName evidence="4">Tyrosine-protein kinase ephrin type A/B receptor-like domain-containing protein</fullName>
    </recommendedName>
</protein>
<dbReference type="EMBL" id="CDMZ01002429">
    <property type="protein sequence ID" value="CEM42341.1"/>
    <property type="molecule type" value="Genomic_DNA"/>
</dbReference>